<comment type="caution">
    <text evidence="3">The sequence shown here is derived from an EMBL/GenBank/DDBJ whole genome shotgun (WGS) entry which is preliminary data.</text>
</comment>
<keyword evidence="4" id="KW-1185">Reference proteome</keyword>
<sequence>MGNTNINWVQMSDAAIVQQIGNYVKYERQQQNKTQLQLSESAGLNRWTISQIENGESISLTSLLQILRALDRLAVLDNFEYSDEISPLEYAKLKKQQKHRVRNKSTQEGDEKDLEW</sequence>
<protein>
    <submittedName>
        <fullName evidence="3">Helix-turn-helix domain-containing protein</fullName>
    </submittedName>
</protein>
<accession>A0ABS3FC98</accession>
<dbReference type="Proteomes" id="UP000664807">
    <property type="component" value="Unassembled WGS sequence"/>
</dbReference>
<feature type="region of interest" description="Disordered" evidence="1">
    <location>
        <begin position="96"/>
        <end position="116"/>
    </location>
</feature>
<dbReference type="SUPFAM" id="SSF47413">
    <property type="entry name" value="lambda repressor-like DNA-binding domains"/>
    <property type="match status" value="1"/>
</dbReference>
<reference evidence="3 4" key="1">
    <citation type="submission" date="2021-03" db="EMBL/GenBank/DDBJ databases">
        <title>Muricauda lutimaris sp. nov. and Muricauda ruestringensis sp. nov, two marine members of the Flavobacteriaceae isolated from deep sea sediments of Western Pacific.</title>
        <authorList>
            <person name="Zhao S."/>
            <person name="Liu R."/>
        </authorList>
    </citation>
    <scope>NUCLEOTIDE SEQUENCE [LARGE SCALE GENOMIC DNA]</scope>
    <source>
        <strain evidence="3 4">BC31-3-A3</strain>
    </source>
</reference>
<evidence type="ECO:0000259" key="2">
    <source>
        <dbReference type="PROSITE" id="PS50943"/>
    </source>
</evidence>
<name>A0ABS3FC98_9FLAO</name>
<dbReference type="Gene3D" id="1.10.260.40">
    <property type="entry name" value="lambda repressor-like DNA-binding domains"/>
    <property type="match status" value="1"/>
</dbReference>
<evidence type="ECO:0000313" key="4">
    <source>
        <dbReference type="Proteomes" id="UP000664807"/>
    </source>
</evidence>
<dbReference type="InterPro" id="IPR001387">
    <property type="entry name" value="Cro/C1-type_HTH"/>
</dbReference>
<dbReference type="PROSITE" id="PS50943">
    <property type="entry name" value="HTH_CROC1"/>
    <property type="match status" value="1"/>
</dbReference>
<evidence type="ECO:0000256" key="1">
    <source>
        <dbReference type="SAM" id="MobiDB-lite"/>
    </source>
</evidence>
<dbReference type="CDD" id="cd00093">
    <property type="entry name" value="HTH_XRE"/>
    <property type="match status" value="1"/>
</dbReference>
<dbReference type="Pfam" id="PF01381">
    <property type="entry name" value="HTH_3"/>
    <property type="match status" value="1"/>
</dbReference>
<feature type="compositionally biased region" description="Basic and acidic residues" evidence="1">
    <location>
        <begin position="105"/>
        <end position="116"/>
    </location>
</feature>
<dbReference type="RefSeq" id="WP_207025846.1">
    <property type="nucleotide sequence ID" value="NZ_JAFLNM010000001.1"/>
</dbReference>
<evidence type="ECO:0000313" key="3">
    <source>
        <dbReference type="EMBL" id="MBO0340196.1"/>
    </source>
</evidence>
<dbReference type="EMBL" id="JAFLNM010000001">
    <property type="protein sequence ID" value="MBO0340196.1"/>
    <property type="molecule type" value="Genomic_DNA"/>
</dbReference>
<feature type="domain" description="HTH cro/C1-type" evidence="2">
    <location>
        <begin position="24"/>
        <end position="76"/>
    </location>
</feature>
<dbReference type="SMART" id="SM00530">
    <property type="entry name" value="HTH_XRE"/>
    <property type="match status" value="1"/>
</dbReference>
<organism evidence="3 4">
    <name type="scientific">Flagellimonas profundi</name>
    <dbReference type="NCBI Taxonomy" id="2915620"/>
    <lineage>
        <taxon>Bacteria</taxon>
        <taxon>Pseudomonadati</taxon>
        <taxon>Bacteroidota</taxon>
        <taxon>Flavobacteriia</taxon>
        <taxon>Flavobacteriales</taxon>
        <taxon>Flavobacteriaceae</taxon>
        <taxon>Flagellimonas</taxon>
    </lineage>
</organism>
<proteinExistence type="predicted"/>
<dbReference type="InterPro" id="IPR010982">
    <property type="entry name" value="Lambda_DNA-bd_dom_sf"/>
</dbReference>
<gene>
    <name evidence="3" type="ORF">J0654_01005</name>
</gene>